<evidence type="ECO:0000256" key="4">
    <source>
        <dbReference type="SAM" id="MobiDB-lite"/>
    </source>
</evidence>
<evidence type="ECO:0000313" key="8">
    <source>
        <dbReference type="Proteomes" id="UP000054564"/>
    </source>
</evidence>
<evidence type="ECO:0000259" key="5">
    <source>
        <dbReference type="Pfam" id="PF00891"/>
    </source>
</evidence>
<dbReference type="PANTHER" id="PTHR43712:SF2">
    <property type="entry name" value="O-METHYLTRANSFERASE CICE"/>
    <property type="match status" value="1"/>
</dbReference>
<dbReference type="GO" id="GO:0046983">
    <property type="term" value="F:protein dimerization activity"/>
    <property type="evidence" value="ECO:0007669"/>
    <property type="project" value="InterPro"/>
</dbReference>
<reference evidence="8" key="1">
    <citation type="submission" date="2014-03" db="EMBL/GenBank/DDBJ databases">
        <title>The Genome Sequence of Puccinia striiformis f. sp. tritici PST-78.</title>
        <authorList>
            <consortium name="The Broad Institute Genome Sequencing Platform"/>
            <person name="Cuomo C."/>
            <person name="Hulbert S."/>
            <person name="Chen X."/>
            <person name="Walker B."/>
            <person name="Young S.K."/>
            <person name="Zeng Q."/>
            <person name="Gargeya S."/>
            <person name="Fitzgerald M."/>
            <person name="Haas B."/>
            <person name="Abouelleil A."/>
            <person name="Alvarado L."/>
            <person name="Arachchi H.M."/>
            <person name="Berlin A.M."/>
            <person name="Chapman S.B."/>
            <person name="Goldberg J."/>
            <person name="Griggs A."/>
            <person name="Gujja S."/>
            <person name="Hansen M."/>
            <person name="Howarth C."/>
            <person name="Imamovic A."/>
            <person name="Larimer J."/>
            <person name="McCowan C."/>
            <person name="Montmayeur A."/>
            <person name="Murphy C."/>
            <person name="Neiman D."/>
            <person name="Pearson M."/>
            <person name="Priest M."/>
            <person name="Roberts A."/>
            <person name="Saif S."/>
            <person name="Shea T."/>
            <person name="Sisk P."/>
            <person name="Sykes S."/>
            <person name="Wortman J."/>
            <person name="Nusbaum C."/>
            <person name="Birren B."/>
        </authorList>
    </citation>
    <scope>NUCLEOTIDE SEQUENCE [LARGE SCALE GENOMIC DNA]</scope>
    <source>
        <strain evidence="8">race PST-78</strain>
    </source>
</reference>
<feature type="compositionally biased region" description="Polar residues" evidence="4">
    <location>
        <begin position="565"/>
        <end position="590"/>
    </location>
</feature>
<dbReference type="SUPFAM" id="SSF46785">
    <property type="entry name" value="Winged helix' DNA-binding domain"/>
    <property type="match status" value="1"/>
</dbReference>
<dbReference type="PANTHER" id="PTHR43712">
    <property type="entry name" value="PUTATIVE (AFU_ORTHOLOGUE AFUA_4G14580)-RELATED"/>
    <property type="match status" value="1"/>
</dbReference>
<keyword evidence="1" id="KW-0489">Methyltransferase</keyword>
<dbReference type="SUPFAM" id="SSF53335">
    <property type="entry name" value="S-adenosyl-L-methionine-dependent methyltransferases"/>
    <property type="match status" value="1"/>
</dbReference>
<dbReference type="OrthoDB" id="2410195at2759"/>
<organism evidence="7 8">
    <name type="scientific">Puccinia striiformis f. sp. tritici PST-78</name>
    <dbReference type="NCBI Taxonomy" id="1165861"/>
    <lineage>
        <taxon>Eukaryota</taxon>
        <taxon>Fungi</taxon>
        <taxon>Dikarya</taxon>
        <taxon>Basidiomycota</taxon>
        <taxon>Pucciniomycotina</taxon>
        <taxon>Pucciniomycetes</taxon>
        <taxon>Pucciniales</taxon>
        <taxon>Pucciniaceae</taxon>
        <taxon>Puccinia</taxon>
    </lineage>
</organism>
<dbReference type="InterPro" id="IPR036388">
    <property type="entry name" value="WH-like_DNA-bd_sf"/>
</dbReference>
<dbReference type="AlphaFoldDB" id="A0A0L0VVU5"/>
<evidence type="ECO:0000256" key="1">
    <source>
        <dbReference type="ARBA" id="ARBA00022603"/>
    </source>
</evidence>
<keyword evidence="3" id="KW-0949">S-adenosyl-L-methionine</keyword>
<protein>
    <submittedName>
        <fullName evidence="7">Uncharacterized protein</fullName>
    </submittedName>
</protein>
<feature type="domain" description="O-methyltransferase C-terminal" evidence="5">
    <location>
        <begin position="208"/>
        <end position="383"/>
    </location>
</feature>
<feature type="domain" description="O-methyltransferase dimerisation" evidence="6">
    <location>
        <begin position="72"/>
        <end position="145"/>
    </location>
</feature>
<gene>
    <name evidence="7" type="ORF">PSTG_03331</name>
</gene>
<dbReference type="GO" id="GO:0032259">
    <property type="term" value="P:methylation"/>
    <property type="evidence" value="ECO:0007669"/>
    <property type="project" value="UniProtKB-KW"/>
</dbReference>
<dbReference type="InterPro" id="IPR036390">
    <property type="entry name" value="WH_DNA-bd_sf"/>
</dbReference>
<dbReference type="Gene3D" id="1.10.10.10">
    <property type="entry name" value="Winged helix-like DNA-binding domain superfamily/Winged helix DNA-binding domain"/>
    <property type="match status" value="1"/>
</dbReference>
<feature type="region of interest" description="Disordered" evidence="4">
    <location>
        <begin position="564"/>
        <end position="590"/>
    </location>
</feature>
<dbReference type="Gene3D" id="3.40.50.150">
    <property type="entry name" value="Vaccinia Virus protein VP39"/>
    <property type="match status" value="1"/>
</dbReference>
<evidence type="ECO:0000259" key="6">
    <source>
        <dbReference type="Pfam" id="PF08100"/>
    </source>
</evidence>
<proteinExistence type="predicted"/>
<dbReference type="InterPro" id="IPR001077">
    <property type="entry name" value="COMT_C"/>
</dbReference>
<accession>A0A0L0VVU5</accession>
<dbReference type="InterPro" id="IPR029063">
    <property type="entry name" value="SAM-dependent_MTases_sf"/>
</dbReference>
<evidence type="ECO:0000256" key="2">
    <source>
        <dbReference type="ARBA" id="ARBA00022679"/>
    </source>
</evidence>
<feature type="region of interest" description="Disordered" evidence="4">
    <location>
        <begin position="484"/>
        <end position="519"/>
    </location>
</feature>
<dbReference type="Pfam" id="PF08100">
    <property type="entry name" value="Dimerisation"/>
    <property type="match status" value="1"/>
</dbReference>
<keyword evidence="8" id="KW-1185">Reference proteome</keyword>
<evidence type="ECO:0000313" key="7">
    <source>
        <dbReference type="EMBL" id="KNF03391.1"/>
    </source>
</evidence>
<name>A0A0L0VVU5_9BASI</name>
<sequence length="616" mass="67818">MSLSSLADLISNSVKTIEKAVEESAKAQQNQSRYARAHPVTPYEVLEAVDLIVAACAELTSKVQDSTGFICKHALAFNVSSAIRVAVEGHIPEILRPAGTTGMDIQEISKKCDANPNRLERVMRLLVSHHIFTSPKKRWFANNRHSLALDTGKSAEELPRELNSEKYMGPNTLPALITHSTDEMFKSSSHLTECILEPSSSRSFFGDQSPFSHAFETGMDFRTFLQLSYDQEVRLRRFITATECLSHIGASDQGLSGYNWGTIGNGLLVDIGGGVGHVALNLARAYPRLRIVVQDRAEVIVHAEAFWQKKFPQAVVSKRVLLEAHNLFDVQNRKGVRVFFVRFVIREWNDETAVKILKNLSEASSSSTKLILVERTVTNWSQESVQDCPLQTWEIVQDVKVPQHVQSSFCHDAAHPQILEETGRPLIDLLDSQLMLYGSGRERTLEELVLMLHAANWKVEKINRPGTSSLTQLICKAVKKSDDDMESVGGWDKKPTVVPTESAAIPDPAPTSDNPVPAQPLTQAIQLDPSASNSTVDLPVIDNQIKQEEASSSQAAVAAIDHPTTVPSDQKPHQSSSATDAPNQEVTHSAVTALANLPAIKITQIDEPAMDDQPQL</sequence>
<comment type="caution">
    <text evidence="7">The sequence shown here is derived from an EMBL/GenBank/DDBJ whole genome shotgun (WGS) entry which is preliminary data.</text>
</comment>
<evidence type="ECO:0000256" key="3">
    <source>
        <dbReference type="ARBA" id="ARBA00022691"/>
    </source>
</evidence>
<dbReference type="PROSITE" id="PS51683">
    <property type="entry name" value="SAM_OMT_II"/>
    <property type="match status" value="1"/>
</dbReference>
<dbReference type="Pfam" id="PF00891">
    <property type="entry name" value="Methyltransf_2"/>
    <property type="match status" value="1"/>
</dbReference>
<dbReference type="STRING" id="1165861.A0A0L0VVU5"/>
<dbReference type="EMBL" id="AJIL01000017">
    <property type="protein sequence ID" value="KNF03391.1"/>
    <property type="molecule type" value="Genomic_DNA"/>
</dbReference>
<dbReference type="InterPro" id="IPR016461">
    <property type="entry name" value="COMT-like"/>
</dbReference>
<keyword evidence="2" id="KW-0808">Transferase</keyword>
<dbReference type="Proteomes" id="UP000054564">
    <property type="component" value="Unassembled WGS sequence"/>
</dbReference>
<dbReference type="GO" id="GO:0008171">
    <property type="term" value="F:O-methyltransferase activity"/>
    <property type="evidence" value="ECO:0007669"/>
    <property type="project" value="InterPro"/>
</dbReference>
<dbReference type="InterPro" id="IPR012967">
    <property type="entry name" value="COMT_dimerisation"/>
</dbReference>